<organism evidence="1 2">
    <name type="scientific">Laspinema palackyanum D2a</name>
    <dbReference type="NCBI Taxonomy" id="2953684"/>
    <lineage>
        <taxon>Bacteria</taxon>
        <taxon>Bacillati</taxon>
        <taxon>Cyanobacteriota</taxon>
        <taxon>Cyanophyceae</taxon>
        <taxon>Oscillatoriophycideae</taxon>
        <taxon>Oscillatoriales</taxon>
        <taxon>Laspinemataceae</taxon>
        <taxon>Laspinema</taxon>
        <taxon>Laspinema palackyanum</taxon>
    </lineage>
</organism>
<evidence type="ECO:0000313" key="2">
    <source>
        <dbReference type="Proteomes" id="UP001525890"/>
    </source>
</evidence>
<dbReference type="Pfam" id="PF20126">
    <property type="entry name" value="TumE"/>
    <property type="match status" value="1"/>
</dbReference>
<gene>
    <name evidence="1" type="ORF">NG799_28700</name>
</gene>
<evidence type="ECO:0000313" key="1">
    <source>
        <dbReference type="EMBL" id="MCT7970301.1"/>
    </source>
</evidence>
<dbReference type="EMBL" id="JAMXFF010000087">
    <property type="protein sequence ID" value="MCT7970301.1"/>
    <property type="molecule type" value="Genomic_DNA"/>
</dbReference>
<comment type="caution">
    <text evidence="1">The sequence shown here is derived from an EMBL/GenBank/DDBJ whole genome shotgun (WGS) entry which is preliminary data.</text>
</comment>
<reference evidence="1 2" key="1">
    <citation type="journal article" date="2022" name="Front. Microbiol.">
        <title>High genomic differentiation and limited gene flow indicate recent cryptic speciation within the genus Laspinema (cyanobacteria).</title>
        <authorList>
            <person name="Stanojkovic A."/>
            <person name="Skoupy S."/>
            <person name="Skaloud P."/>
            <person name="Dvorak P."/>
        </authorList>
    </citation>
    <scope>NUCLEOTIDE SEQUENCE [LARGE SCALE GENOMIC DNA]</scope>
    <source>
        <strain evidence="1 2">D2a</strain>
    </source>
</reference>
<name>A0ABT2MZX8_9CYAN</name>
<keyword evidence="2" id="KW-1185">Reference proteome</keyword>
<dbReference type="Proteomes" id="UP001525890">
    <property type="component" value="Unassembled WGS sequence"/>
</dbReference>
<dbReference type="InterPro" id="IPR054795">
    <property type="entry name" value="TumE"/>
</dbReference>
<sequence>MLHEVLANYLNRVEQALMALEDVYVERYVEEVLTPQRATLRIRVRFSEGQLLEINEAIVVEKEVLMWLDYRYHYQNQGNRLIFRYDSTLLPHK</sequence>
<dbReference type="InterPro" id="IPR045397">
    <property type="entry name" value="TumE-like"/>
</dbReference>
<accession>A0ABT2MZX8</accession>
<dbReference type="NCBIfam" id="NF045777">
    <property type="entry name" value="TumE"/>
    <property type="match status" value="1"/>
</dbReference>
<dbReference type="RefSeq" id="WP_368009720.1">
    <property type="nucleotide sequence ID" value="NZ_JAMXFF010000087.1"/>
</dbReference>
<protein>
    <submittedName>
        <fullName evidence="1">DUF6516 family protein</fullName>
    </submittedName>
</protein>
<proteinExistence type="predicted"/>